<dbReference type="PANTHER" id="PTHR32332">
    <property type="entry name" value="2-NITROPROPANE DIOXYGENASE"/>
    <property type="match status" value="1"/>
</dbReference>
<organism evidence="4 5">
    <name type="scientific">Roseicella aerolata</name>
    <dbReference type="NCBI Taxonomy" id="2883479"/>
    <lineage>
        <taxon>Bacteria</taxon>
        <taxon>Pseudomonadati</taxon>
        <taxon>Pseudomonadota</taxon>
        <taxon>Alphaproteobacteria</taxon>
        <taxon>Acetobacterales</taxon>
        <taxon>Roseomonadaceae</taxon>
        <taxon>Roseicella</taxon>
    </lineage>
</organism>
<protein>
    <submittedName>
        <fullName evidence="4">Nitronate monooxygenase</fullName>
    </submittedName>
</protein>
<proteinExistence type="predicted"/>
<evidence type="ECO:0000256" key="1">
    <source>
        <dbReference type="ARBA" id="ARBA00022630"/>
    </source>
</evidence>
<sequence length="335" mass="34402">MTATRFTELVGCRLPIQQAGMGAVAPPALVAAVSEAGGLGMLGTARGGLTPATLAMLLDEVRSRTSHAFGVNFLVSPTHLLGLHGRPPLDLACIELAARAARVVEFFYGDPDPRLVDLAKRHGTLVSWQVGSRAEAIAAEAAGCDLIVAQGQEAGGHVRGTTGLFPLLAEVLEVVRVPVLAAGGIGTARCVAAALAAGAEGVRIGTRFITAREANAHPRYVEALITARAEDTIYTGAFAGGWPDAPHRVLRSCLAAAEALTDDIVAEVSRLDGSRAPVPRLATGVADATATGHVEAMSLWAGQSVGAVRGRQPAAEILRELAAGLPSSEDRSRGA</sequence>
<keyword evidence="5" id="KW-1185">Reference proteome</keyword>
<dbReference type="EMBL" id="JAJAQI010000009">
    <property type="protein sequence ID" value="MCB4821598.1"/>
    <property type="molecule type" value="Genomic_DNA"/>
</dbReference>
<gene>
    <name evidence="4" type="ORF">LHA35_07620</name>
</gene>
<evidence type="ECO:0000313" key="4">
    <source>
        <dbReference type="EMBL" id="MCB4821598.1"/>
    </source>
</evidence>
<dbReference type="CDD" id="cd04730">
    <property type="entry name" value="NPD_like"/>
    <property type="match status" value="1"/>
</dbReference>
<evidence type="ECO:0000256" key="3">
    <source>
        <dbReference type="ARBA" id="ARBA00023002"/>
    </source>
</evidence>
<dbReference type="Proteomes" id="UP001139311">
    <property type="component" value="Unassembled WGS sequence"/>
</dbReference>
<evidence type="ECO:0000313" key="5">
    <source>
        <dbReference type="Proteomes" id="UP001139311"/>
    </source>
</evidence>
<reference evidence="4" key="1">
    <citation type="submission" date="2021-10" db="EMBL/GenBank/DDBJ databases">
        <title>Roseicella aerolatum sp. nov., isolated from aerosols of e-waste dismantling site.</title>
        <authorList>
            <person name="Qin T."/>
        </authorList>
    </citation>
    <scope>NUCLEOTIDE SEQUENCE</scope>
    <source>
        <strain evidence="4">GB24</strain>
    </source>
</reference>
<dbReference type="Gene3D" id="3.20.20.70">
    <property type="entry name" value="Aldolase class I"/>
    <property type="match status" value="1"/>
</dbReference>
<keyword evidence="2" id="KW-0288">FMN</keyword>
<dbReference type="RefSeq" id="WP_226606552.1">
    <property type="nucleotide sequence ID" value="NZ_JAJAQI010000009.1"/>
</dbReference>
<name>A0A9X1IDA2_9PROT</name>
<dbReference type="SUPFAM" id="SSF51412">
    <property type="entry name" value="Inosine monophosphate dehydrogenase (IMPDH)"/>
    <property type="match status" value="1"/>
</dbReference>
<keyword evidence="1" id="KW-0285">Flavoprotein</keyword>
<evidence type="ECO:0000256" key="2">
    <source>
        <dbReference type="ARBA" id="ARBA00022643"/>
    </source>
</evidence>
<dbReference type="Pfam" id="PF03060">
    <property type="entry name" value="NMO"/>
    <property type="match status" value="1"/>
</dbReference>
<keyword evidence="3" id="KW-0560">Oxidoreductase</keyword>
<dbReference type="InterPro" id="IPR013785">
    <property type="entry name" value="Aldolase_TIM"/>
</dbReference>
<dbReference type="GO" id="GO:0018580">
    <property type="term" value="F:nitronate monooxygenase activity"/>
    <property type="evidence" value="ECO:0007669"/>
    <property type="project" value="InterPro"/>
</dbReference>
<comment type="caution">
    <text evidence="4">The sequence shown here is derived from an EMBL/GenBank/DDBJ whole genome shotgun (WGS) entry which is preliminary data.</text>
</comment>
<accession>A0A9X1IDA2</accession>
<dbReference type="AlphaFoldDB" id="A0A9X1IDA2"/>
<dbReference type="InterPro" id="IPR004136">
    <property type="entry name" value="NMO"/>
</dbReference>
<dbReference type="PANTHER" id="PTHR32332:SF20">
    <property type="entry name" value="2-NITROPROPANE DIOXYGENASE-LIKE PROTEIN"/>
    <property type="match status" value="1"/>
</dbReference>
<keyword evidence="4" id="KW-0503">Monooxygenase</keyword>